<dbReference type="GO" id="GO:0005834">
    <property type="term" value="C:heterotrimeric G-protein complex"/>
    <property type="evidence" value="ECO:0007669"/>
    <property type="project" value="TreeGrafter"/>
</dbReference>
<dbReference type="VEuPathDB" id="FungiDB:DEHA2G24024g"/>
<evidence type="ECO:0000256" key="2">
    <source>
        <dbReference type="ARBA" id="ARBA00007431"/>
    </source>
</evidence>
<dbReference type="GO" id="GO:0000750">
    <property type="term" value="P:pheromone-dependent signal transduction involved in conjugation with cellular fusion"/>
    <property type="evidence" value="ECO:0007669"/>
    <property type="project" value="InterPro"/>
</dbReference>
<keyword evidence="4" id="KW-0807">Transducer</keyword>
<evidence type="ECO:0000256" key="4">
    <source>
        <dbReference type="ARBA" id="ARBA00023224"/>
    </source>
</evidence>
<dbReference type="RefSeq" id="XP_002777734.1">
    <property type="nucleotide sequence ID" value="XM_002777688.1"/>
</dbReference>
<dbReference type="STRING" id="284592.W0TYU9"/>
<dbReference type="Proteomes" id="UP000000599">
    <property type="component" value="Chromosome G"/>
</dbReference>
<feature type="domain" description="G protein gamma" evidence="5">
    <location>
        <begin position="13"/>
        <end position="93"/>
    </location>
</feature>
<dbReference type="GO" id="GO:0007186">
    <property type="term" value="P:G protein-coupled receptor signaling pathway"/>
    <property type="evidence" value="ECO:0007669"/>
    <property type="project" value="InterPro"/>
</dbReference>
<protein>
    <submittedName>
        <fullName evidence="6">DEHA2G24024p</fullName>
    </submittedName>
</protein>
<evidence type="ECO:0000256" key="3">
    <source>
        <dbReference type="ARBA" id="ARBA00023136"/>
    </source>
</evidence>
<keyword evidence="7" id="KW-1185">Reference proteome</keyword>
<dbReference type="GeneID" id="8999309"/>
<evidence type="ECO:0000256" key="1">
    <source>
        <dbReference type="ARBA" id="ARBA00004370"/>
    </source>
</evidence>
<dbReference type="OMA" id="CLTIINY"/>
<dbReference type="InParanoid" id="W0TYU9"/>
<dbReference type="KEGG" id="dha:DEHA2G24024g"/>
<evidence type="ECO:0000259" key="5">
    <source>
        <dbReference type="SMART" id="SM01224"/>
    </source>
</evidence>
<dbReference type="PANTHER" id="PTHR28189">
    <property type="entry name" value="GUANINE NUCLEOTIDE-BINDING PROTEIN SUBUNIT GAMMA"/>
    <property type="match status" value="1"/>
</dbReference>
<dbReference type="eggNOG" id="ENOG502S5Z5">
    <property type="taxonomic scope" value="Eukaryota"/>
</dbReference>
<comment type="similarity">
    <text evidence="2">Belongs to the G protein gamma family.</text>
</comment>
<dbReference type="HOGENOM" id="CLU_163540_0_0_1"/>
<comment type="subcellular location">
    <subcellularLocation>
        <location evidence="1">Membrane</location>
    </subcellularLocation>
</comment>
<proteinExistence type="inferred from homology"/>
<dbReference type="OrthoDB" id="19232at2759"/>
<accession>W0TYU9</accession>
<dbReference type="PANTHER" id="PTHR28189:SF1">
    <property type="entry name" value="GUANINE NUCLEOTIDE-BINDING PROTEIN SUBUNIT GAMMA"/>
    <property type="match status" value="1"/>
</dbReference>
<evidence type="ECO:0000313" key="7">
    <source>
        <dbReference type="Proteomes" id="UP000000599"/>
    </source>
</evidence>
<gene>
    <name evidence="6" type="ordered locus">DEHA2G24024g</name>
</gene>
<organism evidence="6 7">
    <name type="scientific">Debaryomyces hansenii (strain ATCC 36239 / CBS 767 / BCRC 21394 / JCM 1990 / NBRC 0083 / IGC 2968)</name>
    <name type="common">Yeast</name>
    <name type="synonym">Torulaspora hansenii</name>
    <dbReference type="NCBI Taxonomy" id="284592"/>
    <lineage>
        <taxon>Eukaryota</taxon>
        <taxon>Fungi</taxon>
        <taxon>Dikarya</taxon>
        <taxon>Ascomycota</taxon>
        <taxon>Saccharomycotina</taxon>
        <taxon>Pichiomycetes</taxon>
        <taxon>Debaryomycetaceae</taxon>
        <taxon>Debaryomyces</taxon>
    </lineage>
</organism>
<dbReference type="Pfam" id="PF00631">
    <property type="entry name" value="G-gamma"/>
    <property type="match status" value="1"/>
</dbReference>
<dbReference type="InterPro" id="IPR015898">
    <property type="entry name" value="G-protein_gamma-like_dom"/>
</dbReference>
<keyword evidence="3" id="KW-0472">Membrane</keyword>
<dbReference type="AlphaFoldDB" id="W0TYU9"/>
<reference evidence="6 7" key="1">
    <citation type="journal article" date="2004" name="Nature">
        <title>Genome evolution in yeasts.</title>
        <authorList>
            <consortium name="Genolevures"/>
            <person name="Dujon B."/>
            <person name="Sherman D."/>
            <person name="Fischer G."/>
            <person name="Durrens P."/>
            <person name="Casaregola S."/>
            <person name="Lafontaine I."/>
            <person name="de Montigny J."/>
            <person name="Marck C."/>
            <person name="Neuveglise C."/>
            <person name="Talla E."/>
            <person name="Goffard N."/>
            <person name="Frangeul L."/>
            <person name="Aigle M."/>
            <person name="Anthouard V."/>
            <person name="Babour A."/>
            <person name="Barbe V."/>
            <person name="Barnay S."/>
            <person name="Blanchin S."/>
            <person name="Beckerich J.M."/>
            <person name="Beyne E."/>
            <person name="Bleykasten C."/>
            <person name="Boisrame A."/>
            <person name="Boyer J."/>
            <person name="Cattolico L."/>
            <person name="Confanioleri F."/>
            <person name="de Daruvar A."/>
            <person name="Despons L."/>
            <person name="Fabre E."/>
            <person name="Fairhead C."/>
            <person name="Ferry-Dumazet H."/>
            <person name="Groppi A."/>
            <person name="Hantraye F."/>
            <person name="Hennequin C."/>
            <person name="Jauniaux N."/>
            <person name="Joyet P."/>
            <person name="Kachouri R."/>
            <person name="Kerrest A."/>
            <person name="Koszul R."/>
            <person name="Lemaire M."/>
            <person name="Lesur I."/>
            <person name="Ma L."/>
            <person name="Muller H."/>
            <person name="Nicaud J.M."/>
            <person name="Nikolski M."/>
            <person name="Oztas S."/>
            <person name="Ozier-Kalogeropoulos O."/>
            <person name="Pellenz S."/>
            <person name="Potier S."/>
            <person name="Richard G.F."/>
            <person name="Straub M.L."/>
            <person name="Suleau A."/>
            <person name="Swennene D."/>
            <person name="Tekaia F."/>
            <person name="Wesolowski-Louvel M."/>
            <person name="Westhof E."/>
            <person name="Wirth B."/>
            <person name="Zeniou-Meyer M."/>
            <person name="Zivanovic I."/>
            <person name="Bolotin-Fukuhara M."/>
            <person name="Thierry A."/>
            <person name="Bouchier C."/>
            <person name="Caudron B."/>
            <person name="Scarpelli C."/>
            <person name="Gaillardin C."/>
            <person name="Weissenbach J."/>
            <person name="Wincker P."/>
            <person name="Souciet J.L."/>
        </authorList>
    </citation>
    <scope>NUCLEOTIDE SEQUENCE [LARGE SCALE GENOMIC DNA]</scope>
    <source>
        <strain evidence="7">ATCC 36239 / CBS 767 / BCRC 21394 / JCM 1990 / NBRC 0083 / IGC 2968</strain>
    </source>
</reference>
<sequence length="93" mass="10929">MEDKSEALSNRIAEIKLRRIQEFNSRLKEALLRERIPASNASLLITNYVQDTPDYIIPSLWKLPPEQNKFKQYERFKKQRNANSNTSNCCTIV</sequence>
<name>W0TYU9_DEBHA</name>
<evidence type="ECO:0000313" key="6">
    <source>
        <dbReference type="EMBL" id="CAG91097.2"/>
    </source>
</evidence>
<dbReference type="FunCoup" id="W0TYU9">
    <property type="interactions" value="86"/>
</dbReference>
<dbReference type="GO" id="GO:0031681">
    <property type="term" value="F:G-protein beta-subunit binding"/>
    <property type="evidence" value="ECO:0007669"/>
    <property type="project" value="InterPro"/>
</dbReference>
<dbReference type="InterPro" id="IPR041848">
    <property type="entry name" value="Ste18_fungal"/>
</dbReference>
<dbReference type="EMBL" id="CR382139">
    <property type="protein sequence ID" value="CAG91097.2"/>
    <property type="molecule type" value="Genomic_DNA"/>
</dbReference>
<dbReference type="SMART" id="SM01224">
    <property type="entry name" value="G_gamma"/>
    <property type="match status" value="1"/>
</dbReference>